<accession>A0A2G9C537</accession>
<dbReference type="AlphaFoldDB" id="A0A2G9C537"/>
<dbReference type="PANTHER" id="PTHR34301:SF8">
    <property type="entry name" value="ATPASE DOMAIN-CONTAINING PROTEIN"/>
    <property type="match status" value="1"/>
</dbReference>
<protein>
    <recommendedName>
        <fullName evidence="4">ATP-binding protein</fullName>
    </recommendedName>
</protein>
<comment type="caution">
    <text evidence="2">The sequence shown here is derived from an EMBL/GenBank/DDBJ whole genome shotgun (WGS) entry which is preliminary data.</text>
</comment>
<reference evidence="2 3" key="1">
    <citation type="submission" date="2017-11" db="EMBL/GenBank/DDBJ databases">
        <title>Draft genome sequence of Mitsuaria sp. HWN-4.</title>
        <authorList>
            <person name="Gundlapally S.R."/>
        </authorList>
    </citation>
    <scope>NUCLEOTIDE SEQUENCE [LARGE SCALE GENOMIC DNA]</scope>
    <source>
        <strain evidence="2 3">HWN-4</strain>
    </source>
</reference>
<keyword evidence="3" id="KW-1185">Reference proteome</keyword>
<evidence type="ECO:0000256" key="1">
    <source>
        <dbReference type="SAM" id="MobiDB-lite"/>
    </source>
</evidence>
<sequence length="440" mass="48616">MLQVLHRILDRVRPVPGPENRAGPAIDERIFHRPALAEDLAASLMSRSYASGMFLTAPRRTGKSTFIRHDLIPALERQHRALVLYADLWEHRAEDPGAVIVGLVASALKARTSAAQRLLERFRLSRLKVPGLELDMDKAPPAPALQPSLRQSLERLSNLTRRTVVLIVDEAQHTQTTAYGREVMFMLKSARDQLSNRELLMFRLLMTGSHHAKIERLVRYKHEAFYCAPLKAMPTLGGEDYFEWERAAHAPAFLPALEAMSQAFEICLRRPEVFHIACQAASAHVGNRAETQEQLLLRMARQQIGAERQEFLHRLMRLDPLDQAVLRSMAEAGPSFAPFFPAAGARISTLLATMPGMPARGTAPDDIRASLARLCEANLVWSGDGPYVFEDAQAAVWLKELEFSRLTADSSAAGRAATAPASSGSTPSRRSTRGAPAAVA</sequence>
<dbReference type="PANTHER" id="PTHR34301">
    <property type="entry name" value="DNA-BINDING PROTEIN-RELATED"/>
    <property type="match status" value="1"/>
</dbReference>
<evidence type="ECO:0000313" key="2">
    <source>
        <dbReference type="EMBL" id="PIM50744.1"/>
    </source>
</evidence>
<feature type="region of interest" description="Disordered" evidence="1">
    <location>
        <begin position="410"/>
        <end position="440"/>
    </location>
</feature>
<proteinExistence type="predicted"/>
<dbReference type="Proteomes" id="UP000231501">
    <property type="component" value="Unassembled WGS sequence"/>
</dbReference>
<organism evidence="2 3">
    <name type="scientific">Roseateles chitinivorans</name>
    <dbReference type="NCBI Taxonomy" id="2917965"/>
    <lineage>
        <taxon>Bacteria</taxon>
        <taxon>Pseudomonadati</taxon>
        <taxon>Pseudomonadota</taxon>
        <taxon>Betaproteobacteria</taxon>
        <taxon>Burkholderiales</taxon>
        <taxon>Sphaerotilaceae</taxon>
        <taxon>Roseateles</taxon>
    </lineage>
</organism>
<dbReference type="InterPro" id="IPR027417">
    <property type="entry name" value="P-loop_NTPase"/>
</dbReference>
<dbReference type="SUPFAM" id="SSF52540">
    <property type="entry name" value="P-loop containing nucleoside triphosphate hydrolases"/>
    <property type="match status" value="1"/>
</dbReference>
<evidence type="ECO:0008006" key="4">
    <source>
        <dbReference type="Google" id="ProtNLM"/>
    </source>
</evidence>
<dbReference type="Gene3D" id="3.40.50.300">
    <property type="entry name" value="P-loop containing nucleotide triphosphate hydrolases"/>
    <property type="match status" value="1"/>
</dbReference>
<name>A0A2G9C537_9BURK</name>
<evidence type="ECO:0000313" key="3">
    <source>
        <dbReference type="Proteomes" id="UP000231501"/>
    </source>
</evidence>
<dbReference type="EMBL" id="PEOG01000103">
    <property type="protein sequence ID" value="PIM50744.1"/>
    <property type="molecule type" value="Genomic_DNA"/>
</dbReference>
<gene>
    <name evidence="2" type="ORF">CS062_23435</name>
</gene>